<dbReference type="InterPro" id="IPR035919">
    <property type="entry name" value="EAL_sf"/>
</dbReference>
<dbReference type="InterPro" id="IPR029787">
    <property type="entry name" value="Nucleotide_cyclase"/>
</dbReference>
<feature type="domain" description="CBS" evidence="10">
    <location>
        <begin position="212"/>
        <end position="269"/>
    </location>
</feature>
<dbReference type="CDD" id="cd02205">
    <property type="entry name" value="CBS_pair_SF"/>
    <property type="match status" value="1"/>
</dbReference>
<evidence type="ECO:0000259" key="6">
    <source>
        <dbReference type="PROSITE" id="PS50112"/>
    </source>
</evidence>
<dbReference type="PANTHER" id="PTHR44757">
    <property type="entry name" value="DIGUANYLATE CYCLASE DGCP"/>
    <property type="match status" value="1"/>
</dbReference>
<organism evidence="11 12">
    <name type="scientific">Amphritea opalescens</name>
    <dbReference type="NCBI Taxonomy" id="2490544"/>
    <lineage>
        <taxon>Bacteria</taxon>
        <taxon>Pseudomonadati</taxon>
        <taxon>Pseudomonadota</taxon>
        <taxon>Gammaproteobacteria</taxon>
        <taxon>Oceanospirillales</taxon>
        <taxon>Oceanospirillaceae</taxon>
        <taxon>Amphritea</taxon>
    </lineage>
</organism>
<keyword evidence="3" id="KW-0973">c-di-GMP</keyword>
<evidence type="ECO:0000256" key="1">
    <source>
        <dbReference type="ARBA" id="ARBA00001946"/>
    </source>
</evidence>
<dbReference type="CDD" id="cd00130">
    <property type="entry name" value="PAS"/>
    <property type="match status" value="2"/>
</dbReference>
<dbReference type="OrthoDB" id="8416215at2"/>
<dbReference type="EC" id="3.1.4.52" evidence="2"/>
<dbReference type="Pfam" id="PF08448">
    <property type="entry name" value="PAS_4"/>
    <property type="match status" value="1"/>
</dbReference>
<feature type="domain" description="GGDEF" evidence="9">
    <location>
        <begin position="698"/>
        <end position="831"/>
    </location>
</feature>
<dbReference type="SMART" id="SM00091">
    <property type="entry name" value="PAS"/>
    <property type="match status" value="3"/>
</dbReference>
<dbReference type="SMART" id="SM00086">
    <property type="entry name" value="PAC"/>
    <property type="match status" value="3"/>
</dbReference>
<evidence type="ECO:0000256" key="4">
    <source>
        <dbReference type="ARBA" id="ARBA00051114"/>
    </source>
</evidence>
<dbReference type="Proteomes" id="UP000283087">
    <property type="component" value="Unassembled WGS sequence"/>
</dbReference>
<comment type="catalytic activity">
    <reaction evidence="4">
        <text>3',3'-c-di-GMP + H2O = 5'-phosphoguanylyl(3'-&gt;5')guanosine + H(+)</text>
        <dbReference type="Rhea" id="RHEA:24902"/>
        <dbReference type="ChEBI" id="CHEBI:15377"/>
        <dbReference type="ChEBI" id="CHEBI:15378"/>
        <dbReference type="ChEBI" id="CHEBI:58754"/>
        <dbReference type="ChEBI" id="CHEBI:58805"/>
        <dbReference type="EC" id="3.1.4.52"/>
    </reaction>
    <physiologicalReaction direction="left-to-right" evidence="4">
        <dbReference type="Rhea" id="RHEA:24903"/>
    </physiologicalReaction>
</comment>
<dbReference type="InterPro" id="IPR013656">
    <property type="entry name" value="PAS_4"/>
</dbReference>
<dbReference type="FunFam" id="3.20.20.450:FF:000001">
    <property type="entry name" value="Cyclic di-GMP phosphodiesterase yahA"/>
    <property type="match status" value="1"/>
</dbReference>
<accession>A0A430KW39</accession>
<dbReference type="CDD" id="cd01949">
    <property type="entry name" value="GGDEF"/>
    <property type="match status" value="1"/>
</dbReference>
<gene>
    <name evidence="11" type="ORF">EH243_01890</name>
</gene>
<dbReference type="CDD" id="cd01948">
    <property type="entry name" value="EAL"/>
    <property type="match status" value="1"/>
</dbReference>
<dbReference type="PROSITE" id="PS50883">
    <property type="entry name" value="EAL"/>
    <property type="match status" value="1"/>
</dbReference>
<name>A0A430KW39_9GAMM</name>
<dbReference type="SUPFAM" id="SSF141868">
    <property type="entry name" value="EAL domain-like"/>
    <property type="match status" value="1"/>
</dbReference>
<reference evidence="11 12" key="1">
    <citation type="submission" date="2018-11" db="EMBL/GenBank/DDBJ databases">
        <title>The draft genome sequence of Amphritea opalescens ANRC-JH13T.</title>
        <authorList>
            <person name="Fang Z."/>
            <person name="Zhang Y."/>
            <person name="Han X."/>
        </authorList>
    </citation>
    <scope>NUCLEOTIDE SEQUENCE [LARGE SCALE GENOMIC DNA]</scope>
    <source>
        <strain evidence="11 12">ANRC-JH13</strain>
    </source>
</reference>
<dbReference type="FunFam" id="3.30.70.270:FF:000001">
    <property type="entry name" value="Diguanylate cyclase domain protein"/>
    <property type="match status" value="1"/>
</dbReference>
<dbReference type="PANTHER" id="PTHR44757:SF2">
    <property type="entry name" value="BIOFILM ARCHITECTURE MAINTENANCE PROTEIN MBAA"/>
    <property type="match status" value="1"/>
</dbReference>
<dbReference type="GO" id="GO:0071732">
    <property type="term" value="P:cellular response to nitric oxide"/>
    <property type="evidence" value="ECO:0007669"/>
    <property type="project" value="UniProtKB-ARBA"/>
</dbReference>
<evidence type="ECO:0000256" key="5">
    <source>
        <dbReference type="PROSITE-ProRule" id="PRU00703"/>
    </source>
</evidence>
<feature type="domain" description="CBS" evidence="10">
    <location>
        <begin position="84"/>
        <end position="141"/>
    </location>
</feature>
<evidence type="ECO:0000313" key="11">
    <source>
        <dbReference type="EMBL" id="RTE67725.1"/>
    </source>
</evidence>
<dbReference type="GO" id="GO:0071111">
    <property type="term" value="F:cyclic-guanylate-specific phosphodiesterase activity"/>
    <property type="evidence" value="ECO:0007669"/>
    <property type="project" value="UniProtKB-EC"/>
</dbReference>
<sequence>MGKGHNHMPESIVSLESICSQAVLHAQPTDAALHILHRMRQSNVSSIVIMDHQEPLGIITEKDILRLVSSAKQDLAPLTAADIMTSPVKTMQSDCDFQQAYEQMQRDNLRHIVVINRDGSLNGIATETDFIQHLGVEYLAEIKHVDAVMERVVQFISPQATLRQAFTLMNQNMISCVVVGEHHQADGILTERDVIRLLDDKIDLNTTVEQHMSTPVTIVDAKESLLEARQIMQTQSIRRLLVSDAEGHIVGLLTRQHLLDKLQTHFVKVMRNALETLNQKLLISQHRAEHYHGFFESSPLAYHSLDAEGNFLEINACWRTLLGYENSEVIGKSFLLVLEPEQEQQFKLNFAKFIQQGHIENVYYRLVTKSGDRVDVQLDGRVVHNEATGFAQTHCLLTNLTEKHKVDAQLRLFRQLIDHSNDALFVINAKTARIIDINQASCDYLGYSREQLLNTRVIDFSATHQDLDSWQRILKILLSNTQNSIFESVHRTVDGREVPVEISSTVLNLDGEQIVLSTVRDITERKLIEKRSRQESDFLQAVIDCIGDPVTVIGTDYRVIKSNRAADDYFYHCLQQDDKPCYRSVDQHGSPCDICPLTDVMESQKPTTRIHEHALANGETRTFELMASPLYDTEGNITGLVESSRDITDHIAIQKSLQEKEKSLDFLAHHDTLTKLPNRLLFNDRLKQALLHAKRLDKTVGLLFIDLDEFKGINDSFGHNLGDQLLIKVSERLQHHVRDYDTISRLGGDEFTIIVEDIQHPDDLALIAQNLQTAFNEPIILEEQQLHISLSIGISVFPDDAEQPEDLVRNADTAMYRAKSTGKNRYEFYTHEMTDQALERIMMLGAMRNAIEHDQFILHYQPQIDITDNRIIGAEALIRWKDPQLGLIPPDRFIPLAEKNGMIKIIDLWVLDTVCRNIRQWQIAGYQVPRISVNISARHFGTNNLPSDVETILKRNQCSSDMIELEITEGVILNNPARAGKELKQIRDMGIRLAIDDFGTGYSSLSYLKSLPLDRLKIDHSFITDIPEDQNDQAIARAVIALSNSLGLEVIAEGMETEQQRQFLIDEGCLYAQGFLFSKGVPEEEFLALLNRH</sequence>
<evidence type="ECO:0000313" key="12">
    <source>
        <dbReference type="Proteomes" id="UP000283087"/>
    </source>
</evidence>
<feature type="domain" description="CBS" evidence="10">
    <location>
        <begin position="149"/>
        <end position="204"/>
    </location>
</feature>
<dbReference type="InterPro" id="IPR000160">
    <property type="entry name" value="GGDEF_dom"/>
</dbReference>
<dbReference type="PROSITE" id="PS51371">
    <property type="entry name" value="CBS"/>
    <property type="match status" value="4"/>
</dbReference>
<comment type="caution">
    <text evidence="11">The sequence shown here is derived from an EMBL/GenBank/DDBJ whole genome shotgun (WGS) entry which is preliminary data.</text>
</comment>
<evidence type="ECO:0000256" key="2">
    <source>
        <dbReference type="ARBA" id="ARBA00012282"/>
    </source>
</evidence>
<dbReference type="SMART" id="SM00052">
    <property type="entry name" value="EAL"/>
    <property type="match status" value="1"/>
</dbReference>
<dbReference type="SUPFAM" id="SSF54631">
    <property type="entry name" value="CBS-domain pair"/>
    <property type="match status" value="2"/>
</dbReference>
<dbReference type="SUPFAM" id="SSF55785">
    <property type="entry name" value="PYP-like sensor domain (PAS domain)"/>
    <property type="match status" value="3"/>
</dbReference>
<dbReference type="NCBIfam" id="TIGR00254">
    <property type="entry name" value="GGDEF"/>
    <property type="match status" value="1"/>
</dbReference>
<evidence type="ECO:0000259" key="7">
    <source>
        <dbReference type="PROSITE" id="PS50113"/>
    </source>
</evidence>
<dbReference type="InterPro" id="IPR043128">
    <property type="entry name" value="Rev_trsase/Diguanyl_cyclase"/>
</dbReference>
<comment type="cofactor">
    <cofactor evidence="1">
        <name>Mg(2+)</name>
        <dbReference type="ChEBI" id="CHEBI:18420"/>
    </cofactor>
</comment>
<feature type="domain" description="PAC" evidence="7">
    <location>
        <begin position="479"/>
        <end position="534"/>
    </location>
</feature>
<proteinExistence type="predicted"/>
<evidence type="ECO:0000256" key="3">
    <source>
        <dbReference type="ARBA" id="ARBA00022636"/>
    </source>
</evidence>
<dbReference type="InterPro" id="IPR001633">
    <property type="entry name" value="EAL_dom"/>
</dbReference>
<dbReference type="AlphaFoldDB" id="A0A430KW39"/>
<feature type="domain" description="EAL" evidence="8">
    <location>
        <begin position="840"/>
        <end position="1093"/>
    </location>
</feature>
<keyword evidence="5" id="KW-0129">CBS domain</keyword>
<dbReference type="Gene3D" id="3.30.450.20">
    <property type="entry name" value="PAS domain"/>
    <property type="match status" value="3"/>
</dbReference>
<dbReference type="InterPro" id="IPR001610">
    <property type="entry name" value="PAC"/>
</dbReference>
<dbReference type="InterPro" id="IPR013767">
    <property type="entry name" value="PAS_fold"/>
</dbReference>
<dbReference type="SMART" id="SM00267">
    <property type="entry name" value="GGDEF"/>
    <property type="match status" value="1"/>
</dbReference>
<feature type="domain" description="PAS" evidence="6">
    <location>
        <begin position="287"/>
        <end position="357"/>
    </location>
</feature>
<dbReference type="PROSITE" id="PS50112">
    <property type="entry name" value="PAS"/>
    <property type="match status" value="2"/>
</dbReference>
<dbReference type="Gene3D" id="3.20.20.450">
    <property type="entry name" value="EAL domain"/>
    <property type="match status" value="1"/>
</dbReference>
<dbReference type="Pfam" id="PF00990">
    <property type="entry name" value="GGDEF"/>
    <property type="match status" value="1"/>
</dbReference>
<feature type="domain" description="PAS" evidence="6">
    <location>
        <begin position="409"/>
        <end position="496"/>
    </location>
</feature>
<protein>
    <recommendedName>
        <fullName evidence="2">cyclic-guanylate-specific phosphodiesterase</fullName>
        <ecNumber evidence="2">3.1.4.52</ecNumber>
    </recommendedName>
</protein>
<dbReference type="EMBL" id="RQXW01000001">
    <property type="protein sequence ID" value="RTE67725.1"/>
    <property type="molecule type" value="Genomic_DNA"/>
</dbReference>
<dbReference type="Pfam" id="PF00563">
    <property type="entry name" value="EAL"/>
    <property type="match status" value="1"/>
</dbReference>
<feature type="domain" description="PAC" evidence="7">
    <location>
        <begin position="604"/>
        <end position="659"/>
    </location>
</feature>
<dbReference type="InterPro" id="IPR000014">
    <property type="entry name" value="PAS"/>
</dbReference>
<dbReference type="PROSITE" id="PS50113">
    <property type="entry name" value="PAC"/>
    <property type="match status" value="2"/>
</dbReference>
<dbReference type="SMART" id="SM00116">
    <property type="entry name" value="CBS"/>
    <property type="match status" value="4"/>
</dbReference>
<dbReference type="GO" id="GO:0006355">
    <property type="term" value="P:regulation of DNA-templated transcription"/>
    <property type="evidence" value="ECO:0007669"/>
    <property type="project" value="InterPro"/>
</dbReference>
<dbReference type="InterPro" id="IPR035965">
    <property type="entry name" value="PAS-like_dom_sf"/>
</dbReference>
<feature type="domain" description="CBS" evidence="10">
    <location>
        <begin position="19"/>
        <end position="75"/>
    </location>
</feature>
<dbReference type="InterPro" id="IPR052155">
    <property type="entry name" value="Biofilm_reg_signaling"/>
</dbReference>
<dbReference type="InterPro" id="IPR046342">
    <property type="entry name" value="CBS_dom_sf"/>
</dbReference>
<evidence type="ECO:0000259" key="9">
    <source>
        <dbReference type="PROSITE" id="PS50887"/>
    </source>
</evidence>
<dbReference type="Pfam" id="PF00989">
    <property type="entry name" value="PAS"/>
    <property type="match status" value="1"/>
</dbReference>
<dbReference type="Gene3D" id="3.30.70.270">
    <property type="match status" value="1"/>
</dbReference>
<evidence type="ECO:0000259" key="10">
    <source>
        <dbReference type="PROSITE" id="PS51371"/>
    </source>
</evidence>
<dbReference type="PROSITE" id="PS50887">
    <property type="entry name" value="GGDEF"/>
    <property type="match status" value="1"/>
</dbReference>
<keyword evidence="12" id="KW-1185">Reference proteome</keyword>
<evidence type="ECO:0000259" key="8">
    <source>
        <dbReference type="PROSITE" id="PS50883"/>
    </source>
</evidence>
<dbReference type="Pfam" id="PF00571">
    <property type="entry name" value="CBS"/>
    <property type="match status" value="4"/>
</dbReference>
<dbReference type="SUPFAM" id="SSF55073">
    <property type="entry name" value="Nucleotide cyclase"/>
    <property type="match status" value="1"/>
</dbReference>
<dbReference type="InterPro" id="IPR000700">
    <property type="entry name" value="PAS-assoc_C"/>
</dbReference>
<dbReference type="NCBIfam" id="TIGR00229">
    <property type="entry name" value="sensory_box"/>
    <property type="match status" value="2"/>
</dbReference>
<dbReference type="InterPro" id="IPR000644">
    <property type="entry name" value="CBS_dom"/>
</dbReference>
<dbReference type="Gene3D" id="3.10.580.10">
    <property type="entry name" value="CBS-domain"/>
    <property type="match status" value="2"/>
</dbReference>
<dbReference type="Pfam" id="PF13426">
    <property type="entry name" value="PAS_9"/>
    <property type="match status" value="1"/>
</dbReference>